<dbReference type="InterPro" id="IPR003615">
    <property type="entry name" value="HNH_nuc"/>
</dbReference>
<dbReference type="GeneID" id="28901366"/>
<dbReference type="AlphaFoldDB" id="A0A165AIE9"/>
<proteinExistence type="predicted"/>
<reference evidence="3 4" key="1">
    <citation type="journal article" date="2016" name="Fungal Biol.">
        <title>The genome of Xylona heveae provides a window into fungal endophytism.</title>
        <authorList>
            <person name="Gazis R."/>
            <person name="Kuo A."/>
            <person name="Riley R."/>
            <person name="LaButti K."/>
            <person name="Lipzen A."/>
            <person name="Lin J."/>
            <person name="Amirebrahimi M."/>
            <person name="Hesse C.N."/>
            <person name="Spatafora J.W."/>
            <person name="Henrissat B."/>
            <person name="Hainaut M."/>
            <person name="Grigoriev I.V."/>
            <person name="Hibbett D.S."/>
        </authorList>
    </citation>
    <scope>NUCLEOTIDE SEQUENCE [LARGE SCALE GENOMIC DNA]</scope>
    <source>
        <strain evidence="3 4">TC161</strain>
    </source>
</reference>
<feature type="compositionally biased region" description="Basic and acidic residues" evidence="1">
    <location>
        <begin position="93"/>
        <end position="105"/>
    </location>
</feature>
<accession>A0A165AIE9</accession>
<dbReference type="STRING" id="1328760.A0A165AIE9"/>
<sequence>MASSEGQQAAAIEAINRLEGYTSSTPNDNTRRILQAFIQHLPPDGKANIVSQISNCRNDIELVSLAKTLVENLLIPLKAAIILQSIPLELSPLDRDAGPERKPSELDEPDSSLQNDLLQLKQTCLVRDGYKCVVTGYFDHTYAMDEAPRHLSNAVPTQVAHIMPFVLGHVPEELKLERAKLWEALYTCFPRLGSILDPTKINHPSNALTLIPVIREQFGEFNLALESTERPNVYYIKTYPHFPQPYIRLFLPRNRLVTLRTDTDIPQPSKDLVETHAAIAQILSASGMGETIDDLLAKLDDMTTLARDGTSRIEDLLAVQLAKNMGQVVG</sequence>
<dbReference type="OrthoDB" id="2104739at2759"/>
<keyword evidence="4" id="KW-1185">Reference proteome</keyword>
<dbReference type="RefSeq" id="XP_018186086.1">
    <property type="nucleotide sequence ID" value="XM_018336229.1"/>
</dbReference>
<feature type="domain" description="HNH nuclease" evidence="2">
    <location>
        <begin position="132"/>
        <end position="225"/>
    </location>
</feature>
<evidence type="ECO:0000313" key="4">
    <source>
        <dbReference type="Proteomes" id="UP000076632"/>
    </source>
</evidence>
<dbReference type="Proteomes" id="UP000076632">
    <property type="component" value="Unassembled WGS sequence"/>
</dbReference>
<dbReference type="EMBL" id="KV407462">
    <property type="protein sequence ID" value="KZF20531.1"/>
    <property type="molecule type" value="Genomic_DNA"/>
</dbReference>
<feature type="region of interest" description="Disordered" evidence="1">
    <location>
        <begin position="93"/>
        <end position="112"/>
    </location>
</feature>
<name>A0A165AIE9_XYLHT</name>
<dbReference type="InParanoid" id="A0A165AIE9"/>
<organism evidence="3 4">
    <name type="scientific">Xylona heveae (strain CBS 132557 / TC161)</name>
    <dbReference type="NCBI Taxonomy" id="1328760"/>
    <lineage>
        <taxon>Eukaryota</taxon>
        <taxon>Fungi</taxon>
        <taxon>Dikarya</taxon>
        <taxon>Ascomycota</taxon>
        <taxon>Pezizomycotina</taxon>
        <taxon>Xylonomycetes</taxon>
        <taxon>Xylonales</taxon>
        <taxon>Xylonaceae</taxon>
        <taxon>Xylona</taxon>
    </lineage>
</organism>
<dbReference type="OMA" id="THQYRIK"/>
<protein>
    <recommendedName>
        <fullName evidence="2">HNH nuclease domain-containing protein</fullName>
    </recommendedName>
</protein>
<gene>
    <name evidence="3" type="ORF">L228DRAFT_284497</name>
</gene>
<evidence type="ECO:0000259" key="2">
    <source>
        <dbReference type="Pfam" id="PF13391"/>
    </source>
</evidence>
<evidence type="ECO:0000256" key="1">
    <source>
        <dbReference type="SAM" id="MobiDB-lite"/>
    </source>
</evidence>
<evidence type="ECO:0000313" key="3">
    <source>
        <dbReference type="EMBL" id="KZF20531.1"/>
    </source>
</evidence>
<dbReference type="Pfam" id="PF13391">
    <property type="entry name" value="HNH_2"/>
    <property type="match status" value="1"/>
</dbReference>